<organism evidence="3">
    <name type="scientific">hydrothermal vent metagenome</name>
    <dbReference type="NCBI Taxonomy" id="652676"/>
    <lineage>
        <taxon>unclassified sequences</taxon>
        <taxon>metagenomes</taxon>
        <taxon>ecological metagenomes</taxon>
    </lineage>
</organism>
<dbReference type="InterPro" id="IPR036866">
    <property type="entry name" value="RibonucZ/Hydroxyglut_hydro"/>
</dbReference>
<dbReference type="SUPFAM" id="SSF56281">
    <property type="entry name" value="Metallo-hydrolase/oxidoreductase"/>
    <property type="match status" value="1"/>
</dbReference>
<dbReference type="GO" id="GO:0006749">
    <property type="term" value="P:glutathione metabolic process"/>
    <property type="evidence" value="ECO:0007669"/>
    <property type="project" value="InterPro"/>
</dbReference>
<sequence>MWFETLIREETGCATYMVGCQQTGECAVFDPLWDIQPYLDMVKKKKSKIRYVIDSHSHADHVSGATWLAEATGGELILPELAEINYEATRVKHGDMIRMGGVGLEVVHVPGHRPEQINLLVYDFPRGDEPWCILTADFVLVGDVARPDLAQAGDEGAPVLFDVSIPRFLNLPDHVEVYPGHLAGST</sequence>
<dbReference type="AlphaFoldDB" id="A0A3B0UKQ4"/>
<reference evidence="3" key="1">
    <citation type="submission" date="2018-06" db="EMBL/GenBank/DDBJ databases">
        <authorList>
            <person name="Zhirakovskaya E."/>
        </authorList>
    </citation>
    <scope>NUCLEOTIDE SEQUENCE</scope>
</reference>
<dbReference type="EMBL" id="UOEU01000257">
    <property type="protein sequence ID" value="VAW31605.1"/>
    <property type="molecule type" value="Genomic_DNA"/>
</dbReference>
<proteinExistence type="predicted"/>
<gene>
    <name evidence="3" type="ORF">MNBD_CHLOROFLEXI01-4477</name>
</gene>
<evidence type="ECO:0000256" key="1">
    <source>
        <dbReference type="ARBA" id="ARBA00022723"/>
    </source>
</evidence>
<evidence type="ECO:0000313" key="3">
    <source>
        <dbReference type="EMBL" id="VAW31605.1"/>
    </source>
</evidence>
<keyword evidence="1" id="KW-0479">Metal-binding</keyword>
<accession>A0A3B0UKQ4</accession>
<dbReference type="SMART" id="SM00849">
    <property type="entry name" value="Lactamase_B"/>
    <property type="match status" value="1"/>
</dbReference>
<dbReference type="GO" id="GO:0046872">
    <property type="term" value="F:metal ion binding"/>
    <property type="evidence" value="ECO:0007669"/>
    <property type="project" value="UniProtKB-KW"/>
</dbReference>
<dbReference type="InterPro" id="IPR044528">
    <property type="entry name" value="POD-like_MBL-fold"/>
</dbReference>
<dbReference type="InterPro" id="IPR001279">
    <property type="entry name" value="Metallo-B-lactamas"/>
</dbReference>
<feature type="domain" description="Metallo-beta-lactamase" evidence="2">
    <location>
        <begin position="12"/>
        <end position="181"/>
    </location>
</feature>
<dbReference type="Gene3D" id="3.60.15.10">
    <property type="entry name" value="Ribonuclease Z/Hydroxyacylglutathione hydrolase-like"/>
    <property type="match status" value="1"/>
</dbReference>
<dbReference type="PANTHER" id="PTHR43084:SF1">
    <property type="entry name" value="PERSULFIDE DIOXYGENASE ETHE1, MITOCHONDRIAL"/>
    <property type="match status" value="1"/>
</dbReference>
<name>A0A3B0UKQ4_9ZZZZ</name>
<dbReference type="Pfam" id="PF00753">
    <property type="entry name" value="Lactamase_B"/>
    <property type="match status" value="1"/>
</dbReference>
<dbReference type="PANTHER" id="PTHR43084">
    <property type="entry name" value="PERSULFIDE DIOXYGENASE ETHE1"/>
    <property type="match status" value="1"/>
</dbReference>
<evidence type="ECO:0000259" key="2">
    <source>
        <dbReference type="SMART" id="SM00849"/>
    </source>
</evidence>
<dbReference type="CDD" id="cd07724">
    <property type="entry name" value="POD-like_MBL-fold"/>
    <property type="match status" value="1"/>
</dbReference>
<dbReference type="GO" id="GO:0050313">
    <property type="term" value="F:sulfur dioxygenase activity"/>
    <property type="evidence" value="ECO:0007669"/>
    <property type="project" value="InterPro"/>
</dbReference>
<dbReference type="GO" id="GO:0070813">
    <property type="term" value="P:hydrogen sulfide metabolic process"/>
    <property type="evidence" value="ECO:0007669"/>
    <property type="project" value="TreeGrafter"/>
</dbReference>
<dbReference type="InterPro" id="IPR051682">
    <property type="entry name" value="Mito_Persulfide_Diox"/>
</dbReference>
<protein>
    <recommendedName>
        <fullName evidence="2">Metallo-beta-lactamase domain-containing protein</fullName>
    </recommendedName>
</protein>